<gene>
    <name evidence="8" type="ORF">G6011_11067</name>
</gene>
<dbReference type="GO" id="GO:0005762">
    <property type="term" value="C:mitochondrial large ribosomal subunit"/>
    <property type="evidence" value="ECO:0007669"/>
    <property type="project" value="TreeGrafter"/>
</dbReference>
<dbReference type="EMBL" id="JAANER010000003">
    <property type="protein sequence ID" value="KAG9192333.1"/>
    <property type="molecule type" value="Genomic_DNA"/>
</dbReference>
<feature type="region of interest" description="Disordered" evidence="7">
    <location>
        <begin position="1"/>
        <end position="132"/>
    </location>
</feature>
<keyword evidence="3" id="KW-0689">Ribosomal protein</keyword>
<protein>
    <recommendedName>
        <fullName evidence="6">Large ribosomal subunit protein mL49</fullName>
    </recommendedName>
</protein>
<dbReference type="GO" id="GO:0003735">
    <property type="term" value="F:structural constituent of ribosome"/>
    <property type="evidence" value="ECO:0007669"/>
    <property type="project" value="InterPro"/>
</dbReference>
<dbReference type="AlphaFoldDB" id="A0AAD4ICV2"/>
<sequence length="210" mass="22697">MPRLPSLLPLRRPLAAPRAGACRPHLRFSTATPWQAEQPRADSKHMAQPSLPPQEARRAADVAAAESLTEADSAQPRAQKPALPSKPARADRKPASTASQPEPTAAHDGAPTLKNKAAKTPKLSLPPPTYAVSRSASKNLPIYTDYKRGGNLHLTTVRKITGDISALRDELTVFLNKKNDDVKINSLTQHVVVKGHHTGEIAQFLKARGM</sequence>
<name>A0AAD4ICV2_9PLEO</name>
<dbReference type="GO" id="GO:0006412">
    <property type="term" value="P:translation"/>
    <property type="evidence" value="ECO:0007669"/>
    <property type="project" value="InterPro"/>
</dbReference>
<dbReference type="InterPro" id="IPR007740">
    <property type="entry name" value="Ribosomal_mL49"/>
</dbReference>
<dbReference type="Gene3D" id="3.30.780.10">
    <property type="entry name" value="SUI1-like domain"/>
    <property type="match status" value="1"/>
</dbReference>
<reference evidence="8" key="1">
    <citation type="submission" date="2021-07" db="EMBL/GenBank/DDBJ databases">
        <title>Genome Resource of American Ginseng Black Spot Pathogen Alternaria panax.</title>
        <authorList>
            <person name="Qiu C."/>
            <person name="Wang W."/>
            <person name="Liu Z."/>
        </authorList>
    </citation>
    <scope>NUCLEOTIDE SEQUENCE</scope>
    <source>
        <strain evidence="8">BNCC115425</strain>
    </source>
</reference>
<evidence type="ECO:0000313" key="9">
    <source>
        <dbReference type="Proteomes" id="UP001199106"/>
    </source>
</evidence>
<organism evidence="8 9">
    <name type="scientific">Alternaria panax</name>
    <dbReference type="NCBI Taxonomy" id="48097"/>
    <lineage>
        <taxon>Eukaryota</taxon>
        <taxon>Fungi</taxon>
        <taxon>Dikarya</taxon>
        <taxon>Ascomycota</taxon>
        <taxon>Pezizomycotina</taxon>
        <taxon>Dothideomycetes</taxon>
        <taxon>Pleosporomycetidae</taxon>
        <taxon>Pleosporales</taxon>
        <taxon>Pleosporineae</taxon>
        <taxon>Pleosporaceae</taxon>
        <taxon>Alternaria</taxon>
        <taxon>Alternaria sect. Panax</taxon>
    </lineage>
</organism>
<comment type="subcellular location">
    <subcellularLocation>
        <location evidence="1">Mitochondrion</location>
    </subcellularLocation>
</comment>
<dbReference type="PANTHER" id="PTHR13477">
    <property type="entry name" value="MITOCHONDRIAL 39S RIBOSOMAL PROTEIN L49"/>
    <property type="match status" value="1"/>
</dbReference>
<dbReference type="Proteomes" id="UP001199106">
    <property type="component" value="Unassembled WGS sequence"/>
</dbReference>
<evidence type="ECO:0000256" key="6">
    <source>
        <dbReference type="ARBA" id="ARBA00035191"/>
    </source>
</evidence>
<evidence type="ECO:0000256" key="7">
    <source>
        <dbReference type="SAM" id="MobiDB-lite"/>
    </source>
</evidence>
<dbReference type="Pfam" id="PF05046">
    <property type="entry name" value="Img2"/>
    <property type="match status" value="1"/>
</dbReference>
<comment type="caution">
    <text evidence="8">The sequence shown here is derived from an EMBL/GenBank/DDBJ whole genome shotgun (WGS) entry which is preliminary data.</text>
</comment>
<evidence type="ECO:0000256" key="5">
    <source>
        <dbReference type="ARBA" id="ARBA00023274"/>
    </source>
</evidence>
<evidence type="ECO:0000313" key="8">
    <source>
        <dbReference type="EMBL" id="KAG9192333.1"/>
    </source>
</evidence>
<evidence type="ECO:0000256" key="3">
    <source>
        <dbReference type="ARBA" id="ARBA00022980"/>
    </source>
</evidence>
<keyword evidence="5" id="KW-0687">Ribonucleoprotein</keyword>
<evidence type="ECO:0000256" key="1">
    <source>
        <dbReference type="ARBA" id="ARBA00004173"/>
    </source>
</evidence>
<evidence type="ECO:0000256" key="4">
    <source>
        <dbReference type="ARBA" id="ARBA00023128"/>
    </source>
</evidence>
<feature type="compositionally biased region" description="Low complexity" evidence="7">
    <location>
        <begin position="1"/>
        <end position="23"/>
    </location>
</feature>
<keyword evidence="9" id="KW-1185">Reference proteome</keyword>
<dbReference type="PANTHER" id="PTHR13477:SF0">
    <property type="entry name" value="LARGE RIBOSOMAL SUBUNIT PROTEIN ML49"/>
    <property type="match status" value="1"/>
</dbReference>
<proteinExistence type="inferred from homology"/>
<accession>A0AAD4ICV2</accession>
<keyword evidence="4" id="KW-0496">Mitochondrion</keyword>
<evidence type="ECO:0000256" key="2">
    <source>
        <dbReference type="ARBA" id="ARBA00005677"/>
    </source>
</evidence>
<comment type="similarity">
    <text evidence="2">Belongs to the mitochondrion-specific ribosomal protein mL49 family.</text>
</comment>